<sequence length="170" mass="18630">MDTPKIVLALPYPAQGHVTPLMSFSQKLVENNGCKVIFVNTEINHNRFVSSKTKMAGEKDYNTLDDDDEWSSSPIKLVSVTDGLSPEDEGTNNFAKQFVGLKSGMPPILEKLIEEYGVSCMVADVTMGWALEVASKMGIKAALFFPASAAMFALMNNIPMLLHRGIIDSR</sequence>
<keyword evidence="3" id="KW-1185">Reference proteome</keyword>
<proteinExistence type="inferred from homology"/>
<dbReference type="Proteomes" id="UP001341840">
    <property type="component" value="Unassembled WGS sequence"/>
</dbReference>
<reference evidence="2 3" key="1">
    <citation type="journal article" date="2023" name="Plants (Basel)">
        <title>Bridging the Gap: Combining Genomics and Transcriptomics Approaches to Understand Stylosanthes scabra, an Orphan Legume from the Brazilian Caatinga.</title>
        <authorList>
            <person name="Ferreira-Neto J.R.C."/>
            <person name="da Silva M.D."/>
            <person name="Binneck E."/>
            <person name="de Melo N.F."/>
            <person name="da Silva R.H."/>
            <person name="de Melo A.L.T.M."/>
            <person name="Pandolfi V."/>
            <person name="Bustamante F.O."/>
            <person name="Brasileiro-Vidal A.C."/>
            <person name="Benko-Iseppon A.M."/>
        </authorList>
    </citation>
    <scope>NUCLEOTIDE SEQUENCE [LARGE SCALE GENOMIC DNA]</scope>
    <source>
        <tissue evidence="2">Leaves</tissue>
    </source>
</reference>
<dbReference type="SUPFAM" id="SSF53756">
    <property type="entry name" value="UDP-Glycosyltransferase/glycogen phosphorylase"/>
    <property type="match status" value="1"/>
</dbReference>
<dbReference type="PANTHER" id="PTHR11926">
    <property type="entry name" value="GLUCOSYL/GLUCURONOSYL TRANSFERASES"/>
    <property type="match status" value="1"/>
</dbReference>
<comment type="caution">
    <text evidence="2">The sequence shown here is derived from an EMBL/GenBank/DDBJ whole genome shotgun (WGS) entry which is preliminary data.</text>
</comment>
<evidence type="ECO:0000313" key="2">
    <source>
        <dbReference type="EMBL" id="MED6202137.1"/>
    </source>
</evidence>
<feature type="non-terminal residue" evidence="2">
    <location>
        <position position="170"/>
    </location>
</feature>
<comment type="similarity">
    <text evidence="1">Belongs to the UDP-glycosyltransferase family.</text>
</comment>
<organism evidence="2 3">
    <name type="scientific">Stylosanthes scabra</name>
    <dbReference type="NCBI Taxonomy" id="79078"/>
    <lineage>
        <taxon>Eukaryota</taxon>
        <taxon>Viridiplantae</taxon>
        <taxon>Streptophyta</taxon>
        <taxon>Embryophyta</taxon>
        <taxon>Tracheophyta</taxon>
        <taxon>Spermatophyta</taxon>
        <taxon>Magnoliopsida</taxon>
        <taxon>eudicotyledons</taxon>
        <taxon>Gunneridae</taxon>
        <taxon>Pentapetalae</taxon>
        <taxon>rosids</taxon>
        <taxon>fabids</taxon>
        <taxon>Fabales</taxon>
        <taxon>Fabaceae</taxon>
        <taxon>Papilionoideae</taxon>
        <taxon>50 kb inversion clade</taxon>
        <taxon>dalbergioids sensu lato</taxon>
        <taxon>Dalbergieae</taxon>
        <taxon>Pterocarpus clade</taxon>
        <taxon>Stylosanthes</taxon>
    </lineage>
</organism>
<protein>
    <submittedName>
        <fullName evidence="2">Uncharacterized protein</fullName>
    </submittedName>
</protein>
<dbReference type="EMBL" id="JASCZI010214579">
    <property type="protein sequence ID" value="MED6202137.1"/>
    <property type="molecule type" value="Genomic_DNA"/>
</dbReference>
<name>A0ABU6XV74_9FABA</name>
<gene>
    <name evidence="2" type="ORF">PIB30_102305</name>
</gene>
<accession>A0ABU6XV74</accession>
<evidence type="ECO:0000313" key="3">
    <source>
        <dbReference type="Proteomes" id="UP001341840"/>
    </source>
</evidence>
<evidence type="ECO:0000256" key="1">
    <source>
        <dbReference type="ARBA" id="ARBA00009995"/>
    </source>
</evidence>
<dbReference type="Gene3D" id="3.40.50.2000">
    <property type="entry name" value="Glycogen Phosphorylase B"/>
    <property type="match status" value="1"/>
</dbReference>
<dbReference type="PANTHER" id="PTHR11926:SF1412">
    <property type="entry name" value="UDP-GLYCOSYLTRANSFERASE 83A1-LIKE"/>
    <property type="match status" value="1"/>
</dbReference>